<feature type="domain" description="GtrA/DPMS transmembrane" evidence="6">
    <location>
        <begin position="9"/>
        <end position="131"/>
    </location>
</feature>
<dbReference type="EMBL" id="LJYW01000001">
    <property type="protein sequence ID" value="KPL54744.1"/>
    <property type="molecule type" value="Genomic_DNA"/>
</dbReference>
<evidence type="ECO:0000313" key="7">
    <source>
        <dbReference type="EMBL" id="KPL54744.1"/>
    </source>
</evidence>
<dbReference type="Proteomes" id="UP000048984">
    <property type="component" value="Unassembled WGS sequence"/>
</dbReference>
<reference evidence="7 8" key="2">
    <citation type="submission" date="2015-10" db="EMBL/GenBank/DDBJ databases">
        <title>Draft Genome Sequence of Prosthecomicrobium hirschii ATCC 27832.</title>
        <authorList>
            <person name="Daniel J."/>
            <person name="Givan S.A."/>
            <person name="Brun Y.V."/>
            <person name="Brown P.J."/>
        </authorList>
    </citation>
    <scope>NUCLEOTIDE SEQUENCE [LARGE SCALE GENOMIC DNA]</scope>
    <source>
        <strain evidence="7 8">16</strain>
    </source>
</reference>
<name>A0A0P6WIY5_9HYPH</name>
<evidence type="ECO:0000256" key="5">
    <source>
        <dbReference type="SAM" id="Phobius"/>
    </source>
</evidence>
<dbReference type="RefSeq" id="WP_054360910.1">
    <property type="nucleotide sequence ID" value="NZ_LJYW01000001.1"/>
</dbReference>
<feature type="transmembrane region" description="Helical" evidence="5">
    <location>
        <begin position="76"/>
        <end position="101"/>
    </location>
</feature>
<dbReference type="STRING" id="665126.ABB55_23045"/>
<dbReference type="InterPro" id="IPR007267">
    <property type="entry name" value="GtrA_DPMS_TM"/>
</dbReference>
<sequence length="142" mass="15440">MSFSHLVLRYAAFAVLATLVNLATQRGVLAFGAGPAGYALALVAGTGTGLVTKYWLDKHWIFFDRDRSLGGHSRKFTLYTVMGLATTAIFWGLETAFWLAWQTDAMREAGGVLGLTIGYGVKYNLDRRFVFTDARPVAAPAG</sequence>
<evidence type="ECO:0000256" key="3">
    <source>
        <dbReference type="ARBA" id="ARBA00022989"/>
    </source>
</evidence>
<dbReference type="NCBIfam" id="NF037976">
    <property type="entry name" value="gtrA_1"/>
    <property type="match status" value="1"/>
</dbReference>
<accession>A0A0P6WIY5</accession>
<evidence type="ECO:0000259" key="6">
    <source>
        <dbReference type="Pfam" id="PF04138"/>
    </source>
</evidence>
<keyword evidence="2 5" id="KW-0812">Transmembrane</keyword>
<evidence type="ECO:0000313" key="8">
    <source>
        <dbReference type="Proteomes" id="UP000048984"/>
    </source>
</evidence>
<evidence type="ECO:0000256" key="2">
    <source>
        <dbReference type="ARBA" id="ARBA00022692"/>
    </source>
</evidence>
<dbReference type="AlphaFoldDB" id="A0A0P6WIY5"/>
<comment type="subcellular location">
    <subcellularLocation>
        <location evidence="1">Membrane</location>
        <topology evidence="1">Multi-pass membrane protein</topology>
    </subcellularLocation>
</comment>
<organism evidence="7 8">
    <name type="scientific">Prosthecodimorpha hirschii</name>
    <dbReference type="NCBI Taxonomy" id="665126"/>
    <lineage>
        <taxon>Bacteria</taxon>
        <taxon>Pseudomonadati</taxon>
        <taxon>Pseudomonadota</taxon>
        <taxon>Alphaproteobacteria</taxon>
        <taxon>Hyphomicrobiales</taxon>
        <taxon>Ancalomicrobiaceae</taxon>
        <taxon>Prosthecodimorpha</taxon>
    </lineage>
</organism>
<evidence type="ECO:0000256" key="4">
    <source>
        <dbReference type="ARBA" id="ARBA00023136"/>
    </source>
</evidence>
<keyword evidence="4 5" id="KW-0472">Membrane</keyword>
<gene>
    <name evidence="7" type="ORF">ABB55_23045</name>
</gene>
<feature type="transmembrane region" description="Helical" evidence="5">
    <location>
        <begin position="38"/>
        <end position="56"/>
    </location>
</feature>
<proteinExistence type="predicted"/>
<reference evidence="7 8" key="1">
    <citation type="submission" date="2015-09" db="EMBL/GenBank/DDBJ databases">
        <authorList>
            <person name="Jackson K.R."/>
            <person name="Lunt B.L."/>
            <person name="Fisher J.N.B."/>
            <person name="Gardner A.V."/>
            <person name="Bailey M.E."/>
            <person name="Deus L.M."/>
            <person name="Earl A.S."/>
            <person name="Gibby P.D."/>
            <person name="Hartmann K.A."/>
            <person name="Liu J.E."/>
            <person name="Manci A.M."/>
            <person name="Nielsen D.A."/>
            <person name="Solomon M.B."/>
            <person name="Breakwell D.P."/>
            <person name="Burnett S.H."/>
            <person name="Grose J.H."/>
        </authorList>
    </citation>
    <scope>NUCLEOTIDE SEQUENCE [LARGE SCALE GENOMIC DNA]</scope>
    <source>
        <strain evidence="7 8">16</strain>
    </source>
</reference>
<evidence type="ECO:0000256" key="1">
    <source>
        <dbReference type="ARBA" id="ARBA00004141"/>
    </source>
</evidence>
<protein>
    <submittedName>
        <fullName evidence="7">Polysaccharide biosynthesis protein GtrA</fullName>
    </submittedName>
</protein>
<comment type="caution">
    <text evidence="7">The sequence shown here is derived from an EMBL/GenBank/DDBJ whole genome shotgun (WGS) entry which is preliminary data.</text>
</comment>
<keyword evidence="3 5" id="KW-1133">Transmembrane helix</keyword>
<dbReference type="Pfam" id="PF04138">
    <property type="entry name" value="GtrA_DPMS_TM"/>
    <property type="match status" value="1"/>
</dbReference>
<keyword evidence="8" id="KW-1185">Reference proteome</keyword>
<dbReference type="GO" id="GO:0000271">
    <property type="term" value="P:polysaccharide biosynthetic process"/>
    <property type="evidence" value="ECO:0007669"/>
    <property type="project" value="InterPro"/>
</dbReference>
<dbReference type="GO" id="GO:0016020">
    <property type="term" value="C:membrane"/>
    <property type="evidence" value="ECO:0007669"/>
    <property type="project" value="UniProtKB-SubCell"/>
</dbReference>